<evidence type="ECO:0000313" key="2">
    <source>
        <dbReference type="EMBL" id="MFB9199576.1"/>
    </source>
</evidence>
<dbReference type="CDD" id="cd00093">
    <property type="entry name" value="HTH_XRE"/>
    <property type="match status" value="1"/>
</dbReference>
<feature type="domain" description="HTH cro/C1-type" evidence="1">
    <location>
        <begin position="11"/>
        <end position="65"/>
    </location>
</feature>
<dbReference type="Pfam" id="PF12900">
    <property type="entry name" value="Pyridox_ox_2"/>
    <property type="match status" value="1"/>
</dbReference>
<dbReference type="Gene3D" id="2.30.110.10">
    <property type="entry name" value="Electron Transport, Fmn-binding Protein, Chain A"/>
    <property type="match status" value="1"/>
</dbReference>
<proteinExistence type="predicted"/>
<dbReference type="InterPro" id="IPR001387">
    <property type="entry name" value="Cro/C1-type_HTH"/>
</dbReference>
<dbReference type="InterPro" id="IPR012349">
    <property type="entry name" value="Split_barrel_FMN-bd"/>
</dbReference>
<comment type="caution">
    <text evidence="2">The sequence shown here is derived from an EMBL/GenBank/DDBJ whole genome shotgun (WGS) entry which is preliminary data.</text>
</comment>
<dbReference type="InterPro" id="IPR010982">
    <property type="entry name" value="Lambda_DNA-bd_dom_sf"/>
</dbReference>
<dbReference type="Gene3D" id="1.10.260.40">
    <property type="entry name" value="lambda repressor-like DNA-binding domains"/>
    <property type="match status" value="1"/>
</dbReference>
<dbReference type="InterPro" id="IPR024747">
    <property type="entry name" value="Pyridox_Oxase-rel"/>
</dbReference>
<evidence type="ECO:0000313" key="3">
    <source>
        <dbReference type="Proteomes" id="UP001589647"/>
    </source>
</evidence>
<dbReference type="RefSeq" id="WP_189645305.1">
    <property type="nucleotide sequence ID" value="NZ_BMRC01000001.1"/>
</dbReference>
<keyword evidence="3" id="KW-1185">Reference proteome</keyword>
<name>A0ABV5I563_9ACTN</name>
<dbReference type="SUPFAM" id="SSF50475">
    <property type="entry name" value="FMN-binding split barrel"/>
    <property type="match status" value="1"/>
</dbReference>
<reference evidence="2 3" key="1">
    <citation type="submission" date="2024-09" db="EMBL/GenBank/DDBJ databases">
        <authorList>
            <person name="Sun Q."/>
            <person name="Mori K."/>
        </authorList>
    </citation>
    <scope>NUCLEOTIDE SEQUENCE [LARGE SCALE GENOMIC DNA]</scope>
    <source>
        <strain evidence="2 3">CCM 3426</strain>
    </source>
</reference>
<dbReference type="SUPFAM" id="SSF47413">
    <property type="entry name" value="lambda repressor-like DNA-binding domains"/>
    <property type="match status" value="1"/>
</dbReference>
<gene>
    <name evidence="2" type="ORF">ACFFV7_00115</name>
</gene>
<accession>A0ABV5I563</accession>
<dbReference type="Pfam" id="PF13560">
    <property type="entry name" value="HTH_31"/>
    <property type="match status" value="1"/>
</dbReference>
<dbReference type="PROSITE" id="PS50943">
    <property type="entry name" value="HTH_CROC1"/>
    <property type="match status" value="1"/>
</dbReference>
<dbReference type="Proteomes" id="UP001589647">
    <property type="component" value="Unassembled WGS sequence"/>
</dbReference>
<evidence type="ECO:0000259" key="1">
    <source>
        <dbReference type="PROSITE" id="PS50943"/>
    </source>
</evidence>
<sequence length="215" mass="23565">MTGTGDFGHRIQYHRQRLGLTPEQVAERADMSAGYIRYMEEHVDIPDRGTLNRLADALETTSRDLLGGGRDRPPGVGPAMAEPVLEVLDPDECRRLIEPGGIGRIAFNGSHGPTVLPVNFRMHEGAIVFRTGSGGPMDQDLRTGLAGVEVMVGFEVDRIDEARRQGWSVLVQGAAHHVTPEEQAGADPTPWAGGDRRLYIRIVPHRITGRRIHAL</sequence>
<protein>
    <submittedName>
        <fullName evidence="2">Pyridoxamine 5'-phosphate oxidase family protein</fullName>
    </submittedName>
</protein>
<organism evidence="2 3">
    <name type="scientific">Nonomuraea spiralis</name>
    <dbReference type="NCBI Taxonomy" id="46182"/>
    <lineage>
        <taxon>Bacteria</taxon>
        <taxon>Bacillati</taxon>
        <taxon>Actinomycetota</taxon>
        <taxon>Actinomycetes</taxon>
        <taxon>Streptosporangiales</taxon>
        <taxon>Streptosporangiaceae</taxon>
        <taxon>Nonomuraea</taxon>
    </lineage>
</organism>
<dbReference type="EMBL" id="JBHMEI010000001">
    <property type="protein sequence ID" value="MFB9199576.1"/>
    <property type="molecule type" value="Genomic_DNA"/>
</dbReference>
<dbReference type="SMART" id="SM00530">
    <property type="entry name" value="HTH_XRE"/>
    <property type="match status" value="1"/>
</dbReference>